<protein>
    <submittedName>
        <fullName evidence="1">ImmA/IrrE family metallo-endopeptidase</fullName>
    </submittedName>
</protein>
<reference evidence="1 2" key="1">
    <citation type="submission" date="2018-08" db="EMBL/GenBank/DDBJ databases">
        <authorList>
            <consortium name="GenomeTrakr: Next Generation Sequencing Network for Food Pathogen Tracability"/>
        </authorList>
    </citation>
    <scope>NUCLEOTIDE SEQUENCE [LARGE SCALE GENOMIC DNA]</scope>
    <source>
        <strain evidence="1 2">CFSAN060999</strain>
    </source>
</reference>
<evidence type="ECO:0000313" key="2">
    <source>
        <dbReference type="Proteomes" id="UP000356407"/>
    </source>
</evidence>
<sequence length="53" mass="6350">MYMCEVNHHLLKIVNDMGLDLIFTDMDRSGIYFAEEKTIFLSYRLLEKNSDFE</sequence>
<dbReference type="EMBL" id="AAAICE010000131">
    <property type="protein sequence ID" value="EAC3883752.1"/>
    <property type="molecule type" value="Genomic_DNA"/>
</dbReference>
<organism evidence="1 2">
    <name type="scientific">Listeria monocytogenes</name>
    <dbReference type="NCBI Taxonomy" id="1639"/>
    <lineage>
        <taxon>Bacteria</taxon>
        <taxon>Bacillati</taxon>
        <taxon>Bacillota</taxon>
        <taxon>Bacilli</taxon>
        <taxon>Bacillales</taxon>
        <taxon>Listeriaceae</taxon>
        <taxon>Listeria</taxon>
    </lineage>
</organism>
<feature type="non-terminal residue" evidence="1">
    <location>
        <position position="53"/>
    </location>
</feature>
<name>A0AA86YL86_LISMN</name>
<gene>
    <name evidence="1" type="ORF">B4X68_17425</name>
</gene>
<dbReference type="AlphaFoldDB" id="A0AA86YL86"/>
<evidence type="ECO:0000313" key="1">
    <source>
        <dbReference type="EMBL" id="EAC3883752.1"/>
    </source>
</evidence>
<proteinExistence type="predicted"/>
<accession>A0AA86YL86</accession>
<comment type="caution">
    <text evidence="1">The sequence shown here is derived from an EMBL/GenBank/DDBJ whole genome shotgun (WGS) entry which is preliminary data.</text>
</comment>
<dbReference type="Proteomes" id="UP000356407">
    <property type="component" value="Unassembled WGS sequence"/>
</dbReference>